<sequence length="54" mass="6112">MDIQMGDAFLLPVLFRKIVGFNDIIAHPLNPPLFDKAMLARQPCINLARTLHQP</sequence>
<organism evidence="1 2">
    <name type="scientific">Paenibacillus macerans</name>
    <name type="common">Bacillus macerans</name>
    <dbReference type="NCBI Taxonomy" id="44252"/>
    <lineage>
        <taxon>Bacteria</taxon>
        <taxon>Bacillati</taxon>
        <taxon>Bacillota</taxon>
        <taxon>Bacilli</taxon>
        <taxon>Bacillales</taxon>
        <taxon>Paenibacillaceae</taxon>
        <taxon>Paenibacillus</taxon>
    </lineage>
</organism>
<proteinExistence type="predicted"/>
<comment type="caution">
    <text evidence="1">The sequence shown here is derived from an EMBL/GenBank/DDBJ whole genome shotgun (WGS) entry which is preliminary data.</text>
</comment>
<dbReference type="STRING" id="44252.DJ90_6562"/>
<dbReference type="HOGENOM" id="CLU_3046090_0_0_9"/>
<accession>A0A090ZN99</accession>
<evidence type="ECO:0000313" key="2">
    <source>
        <dbReference type="Proteomes" id="UP000029278"/>
    </source>
</evidence>
<gene>
    <name evidence="1" type="ORF">DJ90_6562</name>
</gene>
<evidence type="ECO:0000313" key="1">
    <source>
        <dbReference type="EMBL" id="KFN11908.1"/>
    </source>
</evidence>
<dbReference type="Proteomes" id="UP000029278">
    <property type="component" value="Unassembled WGS sequence"/>
</dbReference>
<name>A0A090ZN99_PAEMA</name>
<keyword evidence="2" id="KW-1185">Reference proteome</keyword>
<dbReference type="EMBL" id="JMQA01000004">
    <property type="protein sequence ID" value="KFN11908.1"/>
    <property type="molecule type" value="Genomic_DNA"/>
</dbReference>
<reference evidence="1 2" key="1">
    <citation type="submission" date="2014-04" db="EMBL/GenBank/DDBJ databases">
        <authorList>
            <person name="Bishop-Lilly K.A."/>
            <person name="Broomall S.M."/>
            <person name="Chain P.S."/>
            <person name="Chertkov O."/>
            <person name="Coyne S.R."/>
            <person name="Daligault H.E."/>
            <person name="Davenport K.W."/>
            <person name="Erkkila T."/>
            <person name="Frey K.G."/>
            <person name="Gibbons H.S."/>
            <person name="Gu W."/>
            <person name="Jaissle J."/>
            <person name="Johnson S.L."/>
            <person name="Koroleva G.I."/>
            <person name="Ladner J.T."/>
            <person name="Lo C.-C."/>
            <person name="Minogue T.D."/>
            <person name="Munk C."/>
            <person name="Palacios G.F."/>
            <person name="Redden C.L."/>
            <person name="Rosenzweig C.N."/>
            <person name="Scholz M.B."/>
            <person name="Teshima H."/>
            <person name="Xu Y."/>
        </authorList>
    </citation>
    <scope>NUCLEOTIDE SEQUENCE [LARGE SCALE GENOMIC DNA]</scope>
    <source>
        <strain evidence="1 2">8244</strain>
    </source>
</reference>
<protein>
    <submittedName>
        <fullName evidence="1">Uncharacterized protein</fullName>
    </submittedName>
</protein>
<dbReference type="AlphaFoldDB" id="A0A090ZN99"/>